<protein>
    <submittedName>
        <fullName evidence="1">Uncharacterized protein</fullName>
    </submittedName>
</protein>
<reference evidence="1" key="1">
    <citation type="journal article" date="2018" name="DNA Res.">
        <title>Multiple hybrid de novo genome assembly of finger millet, an orphan allotetraploid crop.</title>
        <authorList>
            <person name="Hatakeyama M."/>
            <person name="Aluri S."/>
            <person name="Balachadran M.T."/>
            <person name="Sivarajan S.R."/>
            <person name="Patrignani A."/>
            <person name="Gruter S."/>
            <person name="Poveda L."/>
            <person name="Shimizu-Inatsugi R."/>
            <person name="Baeten J."/>
            <person name="Francoijs K.J."/>
            <person name="Nataraja K.N."/>
            <person name="Reddy Y.A.N."/>
            <person name="Phadnis S."/>
            <person name="Ravikumar R.L."/>
            <person name="Schlapbach R."/>
            <person name="Sreeman S.M."/>
            <person name="Shimizu K.K."/>
        </authorList>
    </citation>
    <scope>NUCLEOTIDE SEQUENCE</scope>
</reference>
<gene>
    <name evidence="1" type="primary">ga20234</name>
    <name evidence="1" type="ORF">PR202_ga20234</name>
</gene>
<accession>A0AAV5CY54</accession>
<name>A0AAV5CY54_ELECO</name>
<proteinExistence type="predicted"/>
<organism evidence="1 2">
    <name type="scientific">Eleusine coracana subsp. coracana</name>
    <dbReference type="NCBI Taxonomy" id="191504"/>
    <lineage>
        <taxon>Eukaryota</taxon>
        <taxon>Viridiplantae</taxon>
        <taxon>Streptophyta</taxon>
        <taxon>Embryophyta</taxon>
        <taxon>Tracheophyta</taxon>
        <taxon>Spermatophyta</taxon>
        <taxon>Magnoliopsida</taxon>
        <taxon>Liliopsida</taxon>
        <taxon>Poales</taxon>
        <taxon>Poaceae</taxon>
        <taxon>PACMAD clade</taxon>
        <taxon>Chloridoideae</taxon>
        <taxon>Cynodonteae</taxon>
        <taxon>Eleusininae</taxon>
        <taxon>Eleusine</taxon>
    </lineage>
</organism>
<dbReference type="AlphaFoldDB" id="A0AAV5CY54"/>
<evidence type="ECO:0000313" key="1">
    <source>
        <dbReference type="EMBL" id="GJN02847.1"/>
    </source>
</evidence>
<reference evidence="1" key="2">
    <citation type="submission" date="2021-12" db="EMBL/GenBank/DDBJ databases">
        <title>Resequencing data analysis of finger millet.</title>
        <authorList>
            <person name="Hatakeyama M."/>
            <person name="Aluri S."/>
            <person name="Balachadran M.T."/>
            <person name="Sivarajan S.R."/>
            <person name="Poveda L."/>
            <person name="Shimizu-Inatsugi R."/>
            <person name="Schlapbach R."/>
            <person name="Sreeman S.M."/>
            <person name="Shimizu K.K."/>
        </authorList>
    </citation>
    <scope>NUCLEOTIDE SEQUENCE</scope>
</reference>
<sequence>MDMYVDLHPVTNTSPYTVVESMSLAKGCDPFPGTRIEAPAGCAEDPRETSNCWDPHKARFHAGAHPWACSQISTSRT</sequence>
<keyword evidence="2" id="KW-1185">Reference proteome</keyword>
<dbReference type="Proteomes" id="UP001054889">
    <property type="component" value="Unassembled WGS sequence"/>
</dbReference>
<dbReference type="EMBL" id="BQKI01000009">
    <property type="protein sequence ID" value="GJN02847.1"/>
    <property type="molecule type" value="Genomic_DNA"/>
</dbReference>
<comment type="caution">
    <text evidence="1">The sequence shown here is derived from an EMBL/GenBank/DDBJ whole genome shotgun (WGS) entry which is preliminary data.</text>
</comment>
<evidence type="ECO:0000313" key="2">
    <source>
        <dbReference type="Proteomes" id="UP001054889"/>
    </source>
</evidence>